<reference evidence="3" key="1">
    <citation type="journal article" date="2017" name="Proc. Natl. Acad. Sci. U.S.A.">
        <title>Simulation of Deepwater Horizon oil plume reveals substrate specialization within a complex community of hydrocarbon-degraders.</title>
        <authorList>
            <person name="Hu P."/>
            <person name="Dubinsky E.A."/>
            <person name="Probst A.J."/>
            <person name="Wang J."/>
            <person name="Sieber C.M.K."/>
            <person name="Tom L.M."/>
            <person name="Gardinali P."/>
            <person name="Banfield J.F."/>
            <person name="Atlas R.M."/>
            <person name="Andersen G.L."/>
        </authorList>
    </citation>
    <scope>NUCLEOTIDE SEQUENCE [LARGE SCALE GENOMIC DNA]</scope>
</reference>
<name>A0A1Z8B652_9FLAO</name>
<dbReference type="EMBL" id="MAAX01000071">
    <property type="protein sequence ID" value="OUS18071.1"/>
    <property type="molecule type" value="Genomic_DNA"/>
</dbReference>
<feature type="domain" description="Fibronectin type-III" evidence="1">
    <location>
        <begin position="291"/>
        <end position="391"/>
    </location>
</feature>
<dbReference type="CDD" id="cd00063">
    <property type="entry name" value="FN3"/>
    <property type="match status" value="1"/>
</dbReference>
<gene>
    <name evidence="2" type="ORF">A9Q93_04030</name>
</gene>
<sequence length="677" mass="78673">MPCLAQFEEELNPSSTINVIGRYVDNAVELIYFPDKNKALYQGLKKGFVIERADFNELNDTLIYKKIAEVFPYQENEWSNLLSSTTEDLKKDVTLAKEFYDKRDEKRGGKFSFDKGIKEMQEQKFKEDFEYIIFVMNAVKNNKVARALGLSYTDITAQENQQYVYRISLKEKITDYTVGEGMFLMETIKESLKTERDIYVKTWDKKLTFIWDENDMITGAHVERKNNSTGEFELLNSKPVLKSDPTSTRNSYTDENLINYTEYTYRFYGFNPFGEKQYFGTATGMPVDLTPPVNPSIISGKNDQPEEVNIRWEMPVMEPDLKGFVVARSIKNKGDFRVLHSNLLPKNTTSYTDKTYSKEKDNYYVVQAIDTTGNISSSSPYFVTIIDSIPPVKPSFLKGKIDSLGIVTLDIELNKERDLMGYRLFRSNAAEHEFSVISEGFHEKDTIYTKAITVFKDTVTLKSLTPYIYYKIKALDYNFNQSDYSDVLKVKRPDYIAPETPVFKNVKVGKKFIELEFILSSSEDVVAQTLYRKTDIKEPWVKYAELQNDQKKYIDKKVITGVKYYYSLQAIDDSDNRSNFSIPVMGKPYDDGMRPTVQNLRLITDKDQVLLEWDYKEMNEQTYFVIYKKNKKGQFVQYKKSDVLRFRESEKNKSTYAIKVFTTDGGQSKLSEQVSFK</sequence>
<proteinExistence type="predicted"/>
<organism evidence="2 3">
    <name type="scientific">Nonlabens dokdonensis</name>
    <dbReference type="NCBI Taxonomy" id="328515"/>
    <lineage>
        <taxon>Bacteria</taxon>
        <taxon>Pseudomonadati</taxon>
        <taxon>Bacteroidota</taxon>
        <taxon>Flavobacteriia</taxon>
        <taxon>Flavobacteriales</taxon>
        <taxon>Flavobacteriaceae</taxon>
        <taxon>Nonlabens</taxon>
    </lineage>
</organism>
<dbReference type="AlphaFoldDB" id="A0A1Z8B652"/>
<dbReference type="InterPro" id="IPR036116">
    <property type="entry name" value="FN3_sf"/>
</dbReference>
<evidence type="ECO:0000313" key="2">
    <source>
        <dbReference type="EMBL" id="OUS18071.1"/>
    </source>
</evidence>
<dbReference type="PROSITE" id="PS50853">
    <property type="entry name" value="FN3"/>
    <property type="match status" value="1"/>
</dbReference>
<dbReference type="Gene3D" id="2.60.40.10">
    <property type="entry name" value="Immunoglobulins"/>
    <property type="match status" value="4"/>
</dbReference>
<dbReference type="InterPro" id="IPR013783">
    <property type="entry name" value="Ig-like_fold"/>
</dbReference>
<evidence type="ECO:0000259" key="1">
    <source>
        <dbReference type="PROSITE" id="PS50853"/>
    </source>
</evidence>
<dbReference type="SUPFAM" id="SSF49265">
    <property type="entry name" value="Fibronectin type III"/>
    <property type="match status" value="1"/>
</dbReference>
<dbReference type="InterPro" id="IPR003961">
    <property type="entry name" value="FN3_dom"/>
</dbReference>
<comment type="caution">
    <text evidence="2">The sequence shown here is derived from an EMBL/GenBank/DDBJ whole genome shotgun (WGS) entry which is preliminary data.</text>
</comment>
<accession>A0A1Z8B652</accession>
<protein>
    <recommendedName>
        <fullName evidence="1">Fibronectin type-III domain-containing protein</fullName>
    </recommendedName>
</protein>
<dbReference type="Proteomes" id="UP000196102">
    <property type="component" value="Unassembled WGS sequence"/>
</dbReference>
<evidence type="ECO:0000313" key="3">
    <source>
        <dbReference type="Proteomes" id="UP000196102"/>
    </source>
</evidence>